<dbReference type="Pfam" id="PF14111">
    <property type="entry name" value="DUF4283"/>
    <property type="match status" value="1"/>
</dbReference>
<evidence type="ECO:0000259" key="2">
    <source>
        <dbReference type="Pfam" id="PF14111"/>
    </source>
</evidence>
<dbReference type="SUPFAM" id="SSF53756">
    <property type="entry name" value="UDP-Glycosyltransferase/glycogen phosphorylase"/>
    <property type="match status" value="1"/>
</dbReference>
<name>A0A1R3J6P5_9ROSI</name>
<dbReference type="OrthoDB" id="5835829at2759"/>
<dbReference type="AlphaFoldDB" id="A0A1R3J6P5"/>
<dbReference type="PANTHER" id="PTHR31286">
    <property type="entry name" value="GLYCINE-RICH CELL WALL STRUCTURAL PROTEIN 1.8-LIKE"/>
    <property type="match status" value="1"/>
</dbReference>
<reference evidence="4" key="1">
    <citation type="submission" date="2013-09" db="EMBL/GenBank/DDBJ databases">
        <title>Corchorus olitorius genome sequencing.</title>
        <authorList>
            <person name="Alam M."/>
            <person name="Haque M.S."/>
            <person name="Islam M.S."/>
            <person name="Emdad E.M."/>
            <person name="Islam M.M."/>
            <person name="Ahmed B."/>
            <person name="Halim A."/>
            <person name="Hossen Q.M.M."/>
            <person name="Hossain M.Z."/>
            <person name="Ahmed R."/>
            <person name="Khan M.M."/>
            <person name="Islam R."/>
            <person name="Rashid M.M."/>
            <person name="Khan S.A."/>
            <person name="Rahman M.S."/>
            <person name="Alam M."/>
            <person name="Yahiya A.S."/>
            <person name="Khan M.S."/>
            <person name="Azam M.S."/>
            <person name="Haque T."/>
            <person name="Lashkar M.Z.H."/>
            <person name="Akhand A.I."/>
            <person name="Morshed G."/>
            <person name="Roy S."/>
            <person name="Uddin K.S."/>
            <person name="Rabeya T."/>
            <person name="Hossain A.S."/>
            <person name="Chowdhury A."/>
            <person name="Snigdha A.R."/>
            <person name="Mortoza M.S."/>
            <person name="Matin S.A."/>
            <person name="Hoque S.M.E."/>
            <person name="Islam M.K."/>
            <person name="Roy D.K."/>
            <person name="Haider R."/>
            <person name="Moosa M.M."/>
            <person name="Elias S.M."/>
            <person name="Hasan A.M."/>
            <person name="Jahan S."/>
            <person name="Shafiuddin M."/>
            <person name="Mahmood N."/>
            <person name="Shommy N.S."/>
        </authorList>
    </citation>
    <scope>NUCLEOTIDE SEQUENCE [LARGE SCALE GENOMIC DNA]</scope>
    <source>
        <strain evidence="4">cv. O-4</strain>
    </source>
</reference>
<feature type="domain" description="DUF4283" evidence="2">
    <location>
        <begin position="178"/>
        <end position="252"/>
    </location>
</feature>
<dbReference type="InterPro" id="IPR025558">
    <property type="entry name" value="DUF4283"/>
</dbReference>
<evidence type="ECO:0000256" key="1">
    <source>
        <dbReference type="SAM" id="MobiDB-lite"/>
    </source>
</evidence>
<dbReference type="EMBL" id="AWUE01016549">
    <property type="protein sequence ID" value="OMO90470.1"/>
    <property type="molecule type" value="Genomic_DNA"/>
</dbReference>
<accession>A0A1R3J6P5</accession>
<evidence type="ECO:0000313" key="3">
    <source>
        <dbReference type="EMBL" id="OMO90470.1"/>
    </source>
</evidence>
<organism evidence="3 4">
    <name type="scientific">Corchorus olitorius</name>
    <dbReference type="NCBI Taxonomy" id="93759"/>
    <lineage>
        <taxon>Eukaryota</taxon>
        <taxon>Viridiplantae</taxon>
        <taxon>Streptophyta</taxon>
        <taxon>Embryophyta</taxon>
        <taxon>Tracheophyta</taxon>
        <taxon>Spermatophyta</taxon>
        <taxon>Magnoliopsida</taxon>
        <taxon>eudicotyledons</taxon>
        <taxon>Gunneridae</taxon>
        <taxon>Pentapetalae</taxon>
        <taxon>rosids</taxon>
        <taxon>malvids</taxon>
        <taxon>Malvales</taxon>
        <taxon>Malvaceae</taxon>
        <taxon>Grewioideae</taxon>
        <taxon>Apeibeae</taxon>
        <taxon>Corchorus</taxon>
    </lineage>
</organism>
<dbReference type="InterPro" id="IPR040256">
    <property type="entry name" value="At4g02000-like"/>
</dbReference>
<keyword evidence="4" id="KW-1185">Reference proteome</keyword>
<evidence type="ECO:0000313" key="4">
    <source>
        <dbReference type="Proteomes" id="UP000187203"/>
    </source>
</evidence>
<protein>
    <recommendedName>
        <fullName evidence="2">DUF4283 domain-containing protein</fullName>
    </recommendedName>
</protein>
<dbReference type="Gene3D" id="3.40.50.2000">
    <property type="entry name" value="Glycogen Phosphorylase B"/>
    <property type="match status" value="1"/>
</dbReference>
<gene>
    <name evidence="3" type="ORF">COLO4_19132</name>
</gene>
<dbReference type="Proteomes" id="UP000187203">
    <property type="component" value="Unassembled WGS sequence"/>
</dbReference>
<proteinExistence type="predicted"/>
<comment type="caution">
    <text evidence="3">The sequence shown here is derived from an EMBL/GenBank/DDBJ whole genome shotgun (WGS) entry which is preliminary data.</text>
</comment>
<feature type="region of interest" description="Disordered" evidence="1">
    <location>
        <begin position="359"/>
        <end position="442"/>
    </location>
</feature>
<sequence length="442" mass="50889">MKQVELIFVPVPGVGHLASTVEFAKRLIDRDDRIRITVLSMKWDSSAFVDSYTQSLAASPPDRIQLIQLPQVDPPPFDLLFKSAESFIYATVKSYIPPVRNAVRDIVSQKSSSNSTRIAGDCNRIDSSSVSFDSDDSINSQWQGTKRHPSPWLRRRRGAMEEIGTGDLKEGREEGTACLVAFLLDARRFSTNAVQKAMERRWNFRGPINVIGRDDHRYLVHFELEIDRNLVLQQNPWFFQGALFVFERWDSNRILSEARVESMEIWIQIWNLPFEYQRPTIATKLARHAGEVLEVDWEYKKHRNIQFIRVKCRIEPWKPLVAGCMMKRDDGIVQWAEFSSLIISEVEKRVAEQPDASFWKDSLSPIQEQDDGGFDNSQSSRQKRKRLTDPDDEHETSGGRRRRRRMQQPEMNKEGKSNIVSGNSDAVEGLRQAGPIQPPQES</sequence>
<dbReference type="PANTHER" id="PTHR31286:SF167">
    <property type="entry name" value="OS09G0268800 PROTEIN"/>
    <property type="match status" value="1"/>
</dbReference>